<protein>
    <submittedName>
        <fullName evidence="3">Flagellar hook-length control protein FliK</fullName>
    </submittedName>
</protein>
<accession>A0A1G6H3A0</accession>
<dbReference type="Gene3D" id="3.30.750.140">
    <property type="match status" value="1"/>
</dbReference>
<keyword evidence="3" id="KW-0282">Flagellum</keyword>
<name>A0A1G6H3A0_9BACI</name>
<proteinExistence type="predicted"/>
<keyword evidence="4" id="KW-1185">Reference proteome</keyword>
<evidence type="ECO:0000313" key="4">
    <source>
        <dbReference type="Proteomes" id="UP000242949"/>
    </source>
</evidence>
<dbReference type="RefSeq" id="WP_090792989.1">
    <property type="nucleotide sequence ID" value="NZ_FMYI01000002.1"/>
</dbReference>
<dbReference type="InterPro" id="IPR038610">
    <property type="entry name" value="FliK-like_C_sf"/>
</dbReference>
<reference evidence="4" key="1">
    <citation type="submission" date="2016-09" db="EMBL/GenBank/DDBJ databases">
        <authorList>
            <person name="Varghese N."/>
            <person name="Submissions S."/>
        </authorList>
    </citation>
    <scope>NUCLEOTIDE SEQUENCE [LARGE SCALE GENOMIC DNA]</scope>
    <source>
        <strain evidence="4">S5</strain>
    </source>
</reference>
<evidence type="ECO:0000259" key="2">
    <source>
        <dbReference type="Pfam" id="PF02120"/>
    </source>
</evidence>
<dbReference type="STRING" id="1612202.SAMN05421734_102170"/>
<evidence type="ECO:0000313" key="3">
    <source>
        <dbReference type="EMBL" id="SDB88671.1"/>
    </source>
</evidence>
<feature type="region of interest" description="Disordered" evidence="1">
    <location>
        <begin position="400"/>
        <end position="454"/>
    </location>
</feature>
<dbReference type="InterPro" id="IPR021136">
    <property type="entry name" value="Flagellar_hook_control-like_C"/>
</dbReference>
<gene>
    <name evidence="3" type="ORF">SAMN05421734_102170</name>
</gene>
<dbReference type="EMBL" id="FMYI01000002">
    <property type="protein sequence ID" value="SDB88671.1"/>
    <property type="molecule type" value="Genomic_DNA"/>
</dbReference>
<sequence>MNIASLLSGMALPDVDIRSKVSQKQESGFLETLTKNMTGSELKETLLTFESEETSDLVSLLDNLSSEEKEILLEWVDQLVTDIDLDELIDLDSISESEFTNLIAPYVDDIMTSSETELDLEGLSKEQRSIVSDLSELYDTDEDESQIVLSQLFVPLASDVNFEEIDESKLDRIHDKVEDMQAIMDDFSTDDKQGAKELLAIMKQLYTEESATPSMIEQVMSKQPNADQSIDLGKIYEKFHQKMSLHNKTAYKTDTTVTGSDVLKWIKNAVSNQMSAEENSQSFGQLFNQQQTHAPLEQLSVHLSGNTESVDSMAEELLAKFEQAMAQSKLSFGKTGSNQLMLRLTPESLGNVLVEMTEIDGEMMVKLTASSQLAKEALEANMKELRHMFSPHNVTVEKQEPETLTVDQQSNSQQTNEEEQTDQNREQSILEDQSSEDEQEETISFSELLQEEGV</sequence>
<dbReference type="Proteomes" id="UP000242949">
    <property type="component" value="Unassembled WGS sequence"/>
</dbReference>
<dbReference type="Pfam" id="PF02120">
    <property type="entry name" value="Flg_hook"/>
    <property type="match status" value="1"/>
</dbReference>
<keyword evidence="3" id="KW-0969">Cilium</keyword>
<evidence type="ECO:0000256" key="1">
    <source>
        <dbReference type="SAM" id="MobiDB-lite"/>
    </source>
</evidence>
<dbReference type="OrthoDB" id="2968951at2"/>
<organism evidence="3 4">
    <name type="scientific">Pelagirhabdus alkalitolerans</name>
    <dbReference type="NCBI Taxonomy" id="1612202"/>
    <lineage>
        <taxon>Bacteria</taxon>
        <taxon>Bacillati</taxon>
        <taxon>Bacillota</taxon>
        <taxon>Bacilli</taxon>
        <taxon>Bacillales</taxon>
        <taxon>Bacillaceae</taxon>
        <taxon>Pelagirhabdus</taxon>
    </lineage>
</organism>
<keyword evidence="3" id="KW-0966">Cell projection</keyword>
<feature type="domain" description="Flagellar hook-length control protein-like C-terminal" evidence="2">
    <location>
        <begin position="332"/>
        <end position="414"/>
    </location>
</feature>
<dbReference type="CDD" id="cd17470">
    <property type="entry name" value="T3SS_Flik_C"/>
    <property type="match status" value="1"/>
</dbReference>
<dbReference type="AlphaFoldDB" id="A0A1G6H3A0"/>